<protein>
    <recommendedName>
        <fullName evidence="1">Contractile injection system tube protein N-terminal domain-containing protein</fullName>
    </recommendedName>
</protein>
<dbReference type="InterPro" id="IPR045361">
    <property type="entry name" value="CIS_tube_prot_N"/>
</dbReference>
<dbReference type="Pfam" id="PF19266">
    <property type="entry name" value="CIS_tube"/>
    <property type="match status" value="1"/>
</dbReference>
<reference evidence="2 3" key="1">
    <citation type="submission" date="2020-10" db="EMBL/GenBank/DDBJ databases">
        <title>Connecting structure to function with the recovery of over 1000 high-quality activated sludge metagenome-assembled genomes encoding full-length rRNA genes using long-read sequencing.</title>
        <authorList>
            <person name="Singleton C.M."/>
            <person name="Petriglieri F."/>
            <person name="Kristensen J.M."/>
            <person name="Kirkegaard R.H."/>
            <person name="Michaelsen T.Y."/>
            <person name="Andersen M.H."/>
            <person name="Karst S.M."/>
            <person name="Dueholm M.S."/>
            <person name="Nielsen P.H."/>
            <person name="Albertsen M."/>
        </authorList>
    </citation>
    <scope>NUCLEOTIDE SEQUENCE [LARGE SCALE GENOMIC DNA]</scope>
    <source>
        <strain evidence="2">Fred_18-Q3-R57-64_BAT3C.720</strain>
    </source>
</reference>
<dbReference type="AlphaFoldDB" id="A0A935TAN8"/>
<sequence length="144" mass="15855">MNPGADHKAQLLPLDANGKPIAGAGIAVQFNPATYSNTWNITWNEVGQSLQWTKTTAGDLVLTLNYDSYEARTDVREKTRYFKERLDPGQSKTARAVGCLFQWGKTTYKGVVASLKEDFSLFLADGTPVRSVLTLTLKAWPQSG</sequence>
<comment type="caution">
    <text evidence="2">The sequence shown here is derived from an EMBL/GenBank/DDBJ whole genome shotgun (WGS) entry which is preliminary data.</text>
</comment>
<proteinExistence type="predicted"/>
<name>A0A935TAN8_9PROT</name>
<dbReference type="Proteomes" id="UP000706151">
    <property type="component" value="Unassembled WGS sequence"/>
</dbReference>
<accession>A0A935TAN8</accession>
<gene>
    <name evidence="2" type="ORF">IPK02_10295</name>
</gene>
<feature type="domain" description="Contractile injection system tube protein N-terminal" evidence="1">
    <location>
        <begin position="24"/>
        <end position="139"/>
    </location>
</feature>
<evidence type="ECO:0000259" key="1">
    <source>
        <dbReference type="Pfam" id="PF19266"/>
    </source>
</evidence>
<organism evidence="2 3">
    <name type="scientific">Candidatus Accumulibacter affinis</name>
    <dbReference type="NCBI Taxonomy" id="2954384"/>
    <lineage>
        <taxon>Bacteria</taxon>
        <taxon>Pseudomonadati</taxon>
        <taxon>Pseudomonadota</taxon>
        <taxon>Betaproteobacteria</taxon>
        <taxon>Candidatus Accumulibacter</taxon>
    </lineage>
</organism>
<dbReference type="EMBL" id="JADJOT010000008">
    <property type="protein sequence ID" value="MBK7954309.1"/>
    <property type="molecule type" value="Genomic_DNA"/>
</dbReference>
<evidence type="ECO:0000313" key="3">
    <source>
        <dbReference type="Proteomes" id="UP000706151"/>
    </source>
</evidence>
<evidence type="ECO:0000313" key="2">
    <source>
        <dbReference type="EMBL" id="MBK7954309.1"/>
    </source>
</evidence>